<keyword evidence="5" id="KW-1185">Reference proteome</keyword>
<reference evidence="4" key="2">
    <citation type="submission" date="2023-06" db="EMBL/GenBank/DDBJ databases">
        <authorList>
            <person name="Swenson N.G."/>
            <person name="Wegrzyn J.L."/>
            <person name="Mcevoy S.L."/>
        </authorList>
    </citation>
    <scope>NUCLEOTIDE SEQUENCE</scope>
    <source>
        <strain evidence="4">NS2018</strain>
        <tissue evidence="4">Leaf</tissue>
    </source>
</reference>
<name>A0AA39RX38_ACESA</name>
<comment type="similarity">
    <text evidence="1">Belongs to the ARG7 family.</text>
</comment>
<organism evidence="4 5">
    <name type="scientific">Acer saccharum</name>
    <name type="common">Sugar maple</name>
    <dbReference type="NCBI Taxonomy" id="4024"/>
    <lineage>
        <taxon>Eukaryota</taxon>
        <taxon>Viridiplantae</taxon>
        <taxon>Streptophyta</taxon>
        <taxon>Embryophyta</taxon>
        <taxon>Tracheophyta</taxon>
        <taxon>Spermatophyta</taxon>
        <taxon>Magnoliopsida</taxon>
        <taxon>eudicotyledons</taxon>
        <taxon>Gunneridae</taxon>
        <taxon>Pentapetalae</taxon>
        <taxon>rosids</taxon>
        <taxon>malvids</taxon>
        <taxon>Sapindales</taxon>
        <taxon>Sapindaceae</taxon>
        <taxon>Hippocastanoideae</taxon>
        <taxon>Acereae</taxon>
        <taxon>Acer</taxon>
    </lineage>
</organism>
<evidence type="ECO:0000256" key="3">
    <source>
        <dbReference type="ARBA" id="ARBA00022604"/>
    </source>
</evidence>
<dbReference type="GO" id="GO:0009733">
    <property type="term" value="P:response to auxin"/>
    <property type="evidence" value="ECO:0007669"/>
    <property type="project" value="InterPro"/>
</dbReference>
<dbReference type="PANTHER" id="PTHR31175">
    <property type="entry name" value="AUXIN-RESPONSIVE FAMILY PROTEIN"/>
    <property type="match status" value="1"/>
</dbReference>
<sequence length="264" mass="29720">MKPVACCPKCILLLPYKHIITLKVDSRYLCPAIGEFWLLTDANYYHKIGAFTEREKDERTWVAEPRQTFLSFDLTNVTSERAVAGANIPSVIQIRACFALQLQTCPLFTVHKLATHKMMINPKKLIKLARKWQRVAALRRKRIPLPGLNASSAAAAAPVADKGHFVVYTADQRRFVLPISYLSNQIFQELLRMSEEEFGLPGSGPITLPCDVVFMEYAVSLNQGCVDRHLQEALVMFIASSRCSLWSHSHHHGQISQPLLVSSC</sequence>
<proteinExistence type="inferred from homology"/>
<dbReference type="EMBL" id="JAUESC010000384">
    <property type="protein sequence ID" value="KAK0580592.1"/>
    <property type="molecule type" value="Genomic_DNA"/>
</dbReference>
<evidence type="ECO:0000256" key="1">
    <source>
        <dbReference type="ARBA" id="ARBA00006974"/>
    </source>
</evidence>
<dbReference type="InterPro" id="IPR003676">
    <property type="entry name" value="SAUR_fam"/>
</dbReference>
<keyword evidence="2" id="KW-0217">Developmental protein</keyword>
<accession>A0AA39RX38</accession>
<dbReference type="Pfam" id="PF02519">
    <property type="entry name" value="Auxin_inducible"/>
    <property type="match status" value="1"/>
</dbReference>
<reference evidence="4" key="1">
    <citation type="journal article" date="2022" name="Plant J.">
        <title>Strategies of tolerance reflected in two North American maple genomes.</title>
        <authorList>
            <person name="McEvoy S.L."/>
            <person name="Sezen U.U."/>
            <person name="Trouern-Trend A."/>
            <person name="McMahon S.M."/>
            <person name="Schaberg P.G."/>
            <person name="Yang J."/>
            <person name="Wegrzyn J.L."/>
            <person name="Swenson N.G."/>
        </authorList>
    </citation>
    <scope>NUCLEOTIDE SEQUENCE</scope>
    <source>
        <strain evidence="4">NS2018</strain>
    </source>
</reference>
<dbReference type="Proteomes" id="UP001168877">
    <property type="component" value="Unassembled WGS sequence"/>
</dbReference>
<gene>
    <name evidence="4" type="ORF">LWI29_003895</name>
</gene>
<evidence type="ECO:0000256" key="2">
    <source>
        <dbReference type="ARBA" id="ARBA00022473"/>
    </source>
</evidence>
<dbReference type="AlphaFoldDB" id="A0AA39RX38"/>
<dbReference type="PANTHER" id="PTHR31175:SF50">
    <property type="entry name" value="AUXIN-RESPONSIVE PROTEIN FAMILY, PUTATIVE-RELATED"/>
    <property type="match status" value="1"/>
</dbReference>
<keyword evidence="3" id="KW-0341">Growth regulation</keyword>
<evidence type="ECO:0000313" key="5">
    <source>
        <dbReference type="Proteomes" id="UP001168877"/>
    </source>
</evidence>
<protein>
    <submittedName>
        <fullName evidence="4">Uncharacterized protein</fullName>
    </submittedName>
</protein>
<comment type="caution">
    <text evidence="4">The sequence shown here is derived from an EMBL/GenBank/DDBJ whole genome shotgun (WGS) entry which is preliminary data.</text>
</comment>
<evidence type="ECO:0000313" key="4">
    <source>
        <dbReference type="EMBL" id="KAK0580592.1"/>
    </source>
</evidence>